<feature type="region of interest" description="Disordered" evidence="1">
    <location>
        <begin position="236"/>
        <end position="269"/>
    </location>
</feature>
<name>L7FJH7_STRT8</name>
<organism evidence="2 3">
    <name type="scientific">Streptomyces turgidiscabies (strain Car8)</name>
    <dbReference type="NCBI Taxonomy" id="698760"/>
    <lineage>
        <taxon>Bacteria</taxon>
        <taxon>Bacillati</taxon>
        <taxon>Actinomycetota</taxon>
        <taxon>Actinomycetes</taxon>
        <taxon>Kitasatosporales</taxon>
        <taxon>Streptomycetaceae</taxon>
        <taxon>Streptomyces</taxon>
    </lineage>
</organism>
<sequence>MVAYANPSPALPSPSHPMANTGYGKRATGDEEPHADPEFAHLCPRDREIALFVDHLEDGHAMGYKVIAAEHSRYGQQAVRVSMGRITAAGHLRWIKEHITAEDNSMRWVTRTYWSRTRRSAEWWAEFVRERRGRDVTRRYQSGLARVEEPEVPQVPQVPEEPAESGATEVDGESGHEPDEQPAEQPSVAYQVLADLRTADARLPLSDGDCRALESLAAEWLSRGASTDDITRALTDGLPADVTNPGGLARKRLENKMPPKKSTQGPQAARRARVTRVIAACGLCDADERTAKIVSGLCPECLAMCEPDGPVAAPVPETFLPGPRVGGLPGADEVVDVTDRVAALRRAAGLR</sequence>
<protein>
    <submittedName>
        <fullName evidence="2">Uncharacterized protein</fullName>
    </submittedName>
</protein>
<evidence type="ECO:0000256" key="1">
    <source>
        <dbReference type="SAM" id="MobiDB-lite"/>
    </source>
</evidence>
<accession>L7FJH7</accession>
<evidence type="ECO:0000313" key="2">
    <source>
        <dbReference type="EMBL" id="ELP71231.1"/>
    </source>
</evidence>
<keyword evidence="3" id="KW-1185">Reference proteome</keyword>
<dbReference type="PATRIC" id="fig|698760.3.peg.165"/>
<dbReference type="AlphaFoldDB" id="L7FJH7"/>
<comment type="caution">
    <text evidence="2">The sequence shown here is derived from an EMBL/GenBank/DDBJ whole genome shotgun (WGS) entry which is preliminary data.</text>
</comment>
<reference evidence="2 3" key="1">
    <citation type="journal article" date="2011" name="Plasmid">
        <title>Streptomyces turgidiscabies Car8 contains a modular pathogenicity island that shares virulence genes with other actinobacterial plant pathogens.</title>
        <authorList>
            <person name="Huguet-Tapia J.C."/>
            <person name="Badger J.H."/>
            <person name="Loria R."/>
            <person name="Pettis G.S."/>
        </authorList>
    </citation>
    <scope>NUCLEOTIDE SEQUENCE [LARGE SCALE GENOMIC DNA]</scope>
    <source>
        <strain evidence="2 3">Car8</strain>
    </source>
</reference>
<feature type="compositionally biased region" description="Basic and acidic residues" evidence="1">
    <location>
        <begin position="27"/>
        <end position="38"/>
    </location>
</feature>
<gene>
    <name evidence="2" type="ORF">STRTUCAR8_05107</name>
</gene>
<proteinExistence type="predicted"/>
<feature type="region of interest" description="Disordered" evidence="1">
    <location>
        <begin position="1"/>
        <end position="38"/>
    </location>
</feature>
<dbReference type="STRING" id="85558.T45_00866"/>
<dbReference type="Proteomes" id="UP000010931">
    <property type="component" value="Unassembled WGS sequence"/>
</dbReference>
<feature type="region of interest" description="Disordered" evidence="1">
    <location>
        <begin position="145"/>
        <end position="185"/>
    </location>
</feature>
<dbReference type="EMBL" id="AEJB01000013">
    <property type="protein sequence ID" value="ELP71231.1"/>
    <property type="molecule type" value="Genomic_DNA"/>
</dbReference>
<evidence type="ECO:0000313" key="3">
    <source>
        <dbReference type="Proteomes" id="UP000010931"/>
    </source>
</evidence>